<dbReference type="PANTHER" id="PTHR13377">
    <property type="entry name" value="PLACENTAL PROTEIN 6"/>
    <property type="match status" value="1"/>
</dbReference>
<comment type="subcellular location">
    <subcellularLocation>
        <location evidence="1">Membrane</location>
        <topology evidence="1">Multi-pass membrane protein</topology>
    </subcellularLocation>
</comment>
<evidence type="ECO:0000256" key="3">
    <source>
        <dbReference type="ARBA" id="ARBA00022989"/>
    </source>
</evidence>
<feature type="compositionally biased region" description="Gly residues" evidence="5">
    <location>
        <begin position="293"/>
        <end position="304"/>
    </location>
</feature>
<evidence type="ECO:0000256" key="4">
    <source>
        <dbReference type="ARBA" id="ARBA00023136"/>
    </source>
</evidence>
<evidence type="ECO:0000256" key="1">
    <source>
        <dbReference type="ARBA" id="ARBA00004141"/>
    </source>
</evidence>
<feature type="region of interest" description="Disordered" evidence="5">
    <location>
        <begin position="327"/>
        <end position="369"/>
    </location>
</feature>
<dbReference type="SMART" id="SM01160">
    <property type="entry name" value="DUF1751"/>
    <property type="match status" value="1"/>
</dbReference>
<name>A0A2P7YJB2_9PEZI</name>
<evidence type="ECO:0000313" key="7">
    <source>
        <dbReference type="EMBL" id="PSK36062.1"/>
    </source>
</evidence>
<dbReference type="Pfam" id="PF08551">
    <property type="entry name" value="DUF1751"/>
    <property type="match status" value="1"/>
</dbReference>
<dbReference type="STRING" id="40998.A0A2P7YJB2"/>
<keyword evidence="2 6" id="KW-0812">Transmembrane</keyword>
<keyword evidence="3 6" id="KW-1133">Transmembrane helix</keyword>
<feature type="transmembrane region" description="Helical" evidence="6">
    <location>
        <begin position="96"/>
        <end position="118"/>
    </location>
</feature>
<dbReference type="OrthoDB" id="73612at2759"/>
<proteinExistence type="predicted"/>
<keyword evidence="4 6" id="KW-0472">Membrane</keyword>
<dbReference type="Gene3D" id="1.20.1540.10">
    <property type="entry name" value="Rhomboid-like"/>
    <property type="match status" value="1"/>
</dbReference>
<accession>A0A2P7YJB2</accession>
<evidence type="ECO:0000256" key="6">
    <source>
        <dbReference type="SAM" id="Phobius"/>
    </source>
</evidence>
<dbReference type="Proteomes" id="UP000243723">
    <property type="component" value="Unassembled WGS sequence"/>
</dbReference>
<protein>
    <submittedName>
        <fullName evidence="7">Rhomboid-like protein 19</fullName>
    </submittedName>
</protein>
<comment type="caution">
    <text evidence="7">The sequence shown here is derived from an EMBL/GenBank/DDBJ whole genome shotgun (WGS) entry which is preliminary data.</text>
</comment>
<organism evidence="7 8">
    <name type="scientific">Elsinoe australis</name>
    <dbReference type="NCBI Taxonomy" id="40998"/>
    <lineage>
        <taxon>Eukaryota</taxon>
        <taxon>Fungi</taxon>
        <taxon>Dikarya</taxon>
        <taxon>Ascomycota</taxon>
        <taxon>Pezizomycotina</taxon>
        <taxon>Dothideomycetes</taxon>
        <taxon>Dothideomycetidae</taxon>
        <taxon>Myriangiales</taxon>
        <taxon>Elsinoaceae</taxon>
        <taxon>Elsinoe</taxon>
    </lineage>
</organism>
<dbReference type="GO" id="GO:0016020">
    <property type="term" value="C:membrane"/>
    <property type="evidence" value="ECO:0007669"/>
    <property type="project" value="UniProtKB-SubCell"/>
</dbReference>
<gene>
    <name evidence="7" type="ORF">B9Z65_5877</name>
</gene>
<dbReference type="InterPro" id="IPR035952">
    <property type="entry name" value="Rhomboid-like_sf"/>
</dbReference>
<feature type="region of interest" description="Disordered" evidence="5">
    <location>
        <begin position="282"/>
        <end position="311"/>
    </location>
</feature>
<dbReference type="GO" id="GO:0006890">
    <property type="term" value="P:retrograde vesicle-mediated transport, Golgi to endoplasmic reticulum"/>
    <property type="evidence" value="ECO:0007669"/>
    <property type="project" value="InterPro"/>
</dbReference>
<dbReference type="EMBL" id="NHZQ01000422">
    <property type="protein sequence ID" value="PSK36062.1"/>
    <property type="molecule type" value="Genomic_DNA"/>
</dbReference>
<dbReference type="AlphaFoldDB" id="A0A2P7YJB2"/>
<feature type="transmembrane region" description="Helical" evidence="6">
    <location>
        <begin position="12"/>
        <end position="31"/>
    </location>
</feature>
<evidence type="ECO:0000256" key="2">
    <source>
        <dbReference type="ARBA" id="ARBA00022692"/>
    </source>
</evidence>
<keyword evidence="8" id="KW-1185">Reference proteome</keyword>
<sequence>MPRINIPPLTRGLIIGLLTFSILNTTLRFRYSAPILEHNPVGVPFLTIVPKESFKSPWVIATAALVEQNLLSLAASGLTLFYGGRYLERAWGSAEYAKFILFVTMIPNLLSFITYWIWYSVGGNEVRAKTTIHGAIGLEAAFLVAFKQLVPEHTVSLFRSFIRIRVKHFPAIFVLLNSLSGPLLGTDTALFLGWYGFLTSWIYLRFYRVAPSVITTSTGEGATTKGDASDTFAFSHFFPEPIQVVLAPVCDQIYNTLIAVRVCTPFSNEAIEAGNEQASARAEGGLPSLMNTRGGGGGRLGGRLGGRREEAERRRALALKALDQRLNAAAASRGGQSQERSAPASQPPQAPAPSEAPPAPKPEDSAAQA</sequence>
<dbReference type="GO" id="GO:0005794">
    <property type="term" value="C:Golgi apparatus"/>
    <property type="evidence" value="ECO:0007669"/>
    <property type="project" value="TreeGrafter"/>
</dbReference>
<feature type="compositionally biased region" description="Pro residues" evidence="5">
    <location>
        <begin position="345"/>
        <end position="360"/>
    </location>
</feature>
<evidence type="ECO:0000313" key="8">
    <source>
        <dbReference type="Proteomes" id="UP000243723"/>
    </source>
</evidence>
<dbReference type="InterPro" id="IPR013861">
    <property type="entry name" value="TMEM115/Pdh1/Rbl19"/>
</dbReference>
<dbReference type="PANTHER" id="PTHR13377:SF3">
    <property type="entry name" value="TRANSMEMBRANE PROTEIN 115"/>
    <property type="match status" value="1"/>
</dbReference>
<dbReference type="SUPFAM" id="SSF144091">
    <property type="entry name" value="Rhomboid-like"/>
    <property type="match status" value="1"/>
</dbReference>
<dbReference type="FunFam" id="1.20.1540.10:FF:000004">
    <property type="entry name" value="Transmembrane protein 115"/>
    <property type="match status" value="1"/>
</dbReference>
<evidence type="ECO:0000256" key="5">
    <source>
        <dbReference type="SAM" id="MobiDB-lite"/>
    </source>
</evidence>
<reference evidence="7 8" key="1">
    <citation type="submission" date="2017-05" db="EMBL/GenBank/DDBJ databases">
        <title>Draft genome sequence of Elsinoe australis.</title>
        <authorList>
            <person name="Cheng Q."/>
        </authorList>
    </citation>
    <scope>NUCLEOTIDE SEQUENCE [LARGE SCALE GENOMIC DNA]</scope>
    <source>
        <strain evidence="7 8">NL1</strain>
    </source>
</reference>
<feature type="transmembrane region" description="Helical" evidence="6">
    <location>
        <begin position="171"/>
        <end position="197"/>
    </location>
</feature>